<dbReference type="EMBL" id="JABBWK010000063">
    <property type="protein sequence ID" value="KAG1895699.1"/>
    <property type="molecule type" value="Genomic_DNA"/>
</dbReference>
<comment type="caution">
    <text evidence="1">The sequence shown here is derived from an EMBL/GenBank/DDBJ whole genome shotgun (WGS) entry which is preliminary data.</text>
</comment>
<gene>
    <name evidence="1" type="ORF">F5891DRAFT_1193870</name>
</gene>
<protein>
    <submittedName>
        <fullName evidence="1">Uncharacterized protein</fullName>
    </submittedName>
</protein>
<name>A0AAD4DZG3_9AGAM</name>
<evidence type="ECO:0000313" key="1">
    <source>
        <dbReference type="EMBL" id="KAG1895699.1"/>
    </source>
</evidence>
<dbReference type="RefSeq" id="XP_041221275.1">
    <property type="nucleotide sequence ID" value="XM_041367837.1"/>
</dbReference>
<reference evidence="1" key="1">
    <citation type="journal article" date="2020" name="New Phytol.">
        <title>Comparative genomics reveals dynamic genome evolution in host specialist ectomycorrhizal fungi.</title>
        <authorList>
            <person name="Lofgren L.A."/>
            <person name="Nguyen N.H."/>
            <person name="Vilgalys R."/>
            <person name="Ruytinx J."/>
            <person name="Liao H.L."/>
            <person name="Branco S."/>
            <person name="Kuo A."/>
            <person name="LaButti K."/>
            <person name="Lipzen A."/>
            <person name="Andreopoulos W."/>
            <person name="Pangilinan J."/>
            <person name="Riley R."/>
            <person name="Hundley H."/>
            <person name="Na H."/>
            <person name="Barry K."/>
            <person name="Grigoriev I.V."/>
            <person name="Stajich J.E."/>
            <person name="Kennedy P.G."/>
        </authorList>
    </citation>
    <scope>NUCLEOTIDE SEQUENCE</scope>
    <source>
        <strain evidence="1">FC203</strain>
    </source>
</reference>
<dbReference type="AlphaFoldDB" id="A0AAD4DZG3"/>
<sequence>MDPQNSWPRRSPYLMLSAKLTPTRYLIPNGYQAQKSEHKKGVHCVFPDLHIDPDIGIPG</sequence>
<organism evidence="1 2">
    <name type="scientific">Suillus fuscotomentosus</name>
    <dbReference type="NCBI Taxonomy" id="1912939"/>
    <lineage>
        <taxon>Eukaryota</taxon>
        <taxon>Fungi</taxon>
        <taxon>Dikarya</taxon>
        <taxon>Basidiomycota</taxon>
        <taxon>Agaricomycotina</taxon>
        <taxon>Agaricomycetes</taxon>
        <taxon>Agaricomycetidae</taxon>
        <taxon>Boletales</taxon>
        <taxon>Suillineae</taxon>
        <taxon>Suillaceae</taxon>
        <taxon>Suillus</taxon>
    </lineage>
</organism>
<keyword evidence="2" id="KW-1185">Reference proteome</keyword>
<accession>A0AAD4DZG3</accession>
<dbReference type="Proteomes" id="UP001195769">
    <property type="component" value="Unassembled WGS sequence"/>
</dbReference>
<proteinExistence type="predicted"/>
<evidence type="ECO:0000313" key="2">
    <source>
        <dbReference type="Proteomes" id="UP001195769"/>
    </source>
</evidence>
<dbReference type="GeneID" id="64662135"/>